<dbReference type="Gene3D" id="3.40.50.150">
    <property type="entry name" value="Vaccinia Virus protein VP39"/>
    <property type="match status" value="1"/>
</dbReference>
<dbReference type="Pfam" id="PF01555">
    <property type="entry name" value="N6_N4_Mtase"/>
    <property type="match status" value="1"/>
</dbReference>
<evidence type="ECO:0000256" key="2">
    <source>
        <dbReference type="ARBA" id="ARBA00022603"/>
    </source>
</evidence>
<dbReference type="InterPro" id="IPR029063">
    <property type="entry name" value="SAM-dependent_MTases_sf"/>
</dbReference>
<dbReference type="InterPro" id="IPR002052">
    <property type="entry name" value="DNA_methylase_N6_adenine_CS"/>
</dbReference>
<dbReference type="GO" id="GO:0008170">
    <property type="term" value="F:N-methyltransferase activity"/>
    <property type="evidence" value="ECO:0007669"/>
    <property type="project" value="InterPro"/>
</dbReference>
<evidence type="ECO:0000259" key="6">
    <source>
        <dbReference type="Pfam" id="PF01555"/>
    </source>
</evidence>
<evidence type="ECO:0000256" key="5">
    <source>
        <dbReference type="ARBA" id="ARBA00022747"/>
    </source>
</evidence>
<dbReference type="AlphaFoldDB" id="A0A7X8C5B5"/>
<gene>
    <name evidence="7" type="ORF">GX355_08870</name>
</gene>
<reference evidence="7 8" key="1">
    <citation type="journal article" date="2020" name="Biotechnol. Biofuels">
        <title>New insights from the biogas microbiome by comprehensive genome-resolved metagenomics of nearly 1600 species originating from multiple anaerobic digesters.</title>
        <authorList>
            <person name="Campanaro S."/>
            <person name="Treu L."/>
            <person name="Rodriguez-R L.M."/>
            <person name="Kovalovszki A."/>
            <person name="Ziels R.M."/>
            <person name="Maus I."/>
            <person name="Zhu X."/>
            <person name="Kougias P.G."/>
            <person name="Basile A."/>
            <person name="Luo G."/>
            <person name="Schluter A."/>
            <person name="Konstantinidis K.T."/>
            <person name="Angelidaki I."/>
        </authorList>
    </citation>
    <scope>NUCLEOTIDE SEQUENCE [LARGE SCALE GENOMIC DNA]</scope>
    <source>
        <strain evidence="7">AS23ysBPME_34</strain>
    </source>
</reference>
<dbReference type="Proteomes" id="UP000541058">
    <property type="component" value="Unassembled WGS sequence"/>
</dbReference>
<keyword evidence="4" id="KW-0949">S-adenosyl-L-methionine</keyword>
<evidence type="ECO:0000256" key="3">
    <source>
        <dbReference type="ARBA" id="ARBA00022679"/>
    </source>
</evidence>
<dbReference type="InterPro" id="IPR002295">
    <property type="entry name" value="N4/N6-MTase_EcoPI_Mod-like"/>
</dbReference>
<dbReference type="PIRSF" id="PIRSF015855">
    <property type="entry name" value="TypeIII_Mtase_mKpnI"/>
    <property type="match status" value="1"/>
</dbReference>
<dbReference type="GO" id="GO:0032259">
    <property type="term" value="P:methylation"/>
    <property type="evidence" value="ECO:0007669"/>
    <property type="project" value="UniProtKB-KW"/>
</dbReference>
<dbReference type="PRINTS" id="PR00506">
    <property type="entry name" value="D21N6MTFRASE"/>
</dbReference>
<organism evidence="7 8">
    <name type="scientific">Globicatella sulfidifaciens</name>
    <dbReference type="NCBI Taxonomy" id="136093"/>
    <lineage>
        <taxon>Bacteria</taxon>
        <taxon>Bacillati</taxon>
        <taxon>Bacillota</taxon>
        <taxon>Bacilli</taxon>
        <taxon>Lactobacillales</taxon>
        <taxon>Aerococcaceae</taxon>
        <taxon>Globicatella</taxon>
    </lineage>
</organism>
<protein>
    <submittedName>
        <fullName evidence="7">Site-specific DNA-methyltransferase</fullName>
    </submittedName>
</protein>
<sequence length="640" mass="74033">MEDQNIEKLLALFPEVNTDGKIDFEKLKQILGEYVDDSEERYRFVWNGKGEALRLSQTPSMGTLRPAKEEGESKNWDETENLYIEGDNLEVLKLLQKSYFNKIKMIYIDPPYNTGGDFVYKDNFKDNIQNYKKITGQIDSEGNATSTNREYSGRYHTDWLNMMYPRLRLARNLLTDDGIIFISIDDNELHNMKKICDEVYGENNFIEIFSWQKTSTPPNLSYKTKKSLEYILAYQKKSCENLKGLIKYSASTNGLMNQSNNIGVLKFPKDKTLTSMKNESFQRGVYGTESYKIELLNDVEVINGKFNDDVILRGRFKWSQKYLEEQLNNNVKIYIKTNVLSPSYDKEEYEAEKPWNLIDRTFNVGTNVNASDEVDKLFFVNFSDNLYPKPVSLIKYLLKMINLEDSIVLDFFSGSSTTAHATMELNAEDNGNRKFIMVQLPETTDKKSEAYKAGYENMAEIGKDRIRRAGEKIKEDLKEKYKAASDDERKEMKHPDELDIGFKVFKLDSSNIKEWHPGKYENVQQAIEDALTPYVSGRTEEDVVYEMMLKMGLDLTYPVEKIDLNGKTIYSIGYGFLMICLADKVDIVVAEKMIEIKEENNQQEFRAIFRDEGFSSDTDKTNVKETLRSAGLAEESFITL</sequence>
<dbReference type="PROSITE" id="PS00092">
    <property type="entry name" value="N6_MTASE"/>
    <property type="match status" value="1"/>
</dbReference>
<dbReference type="EMBL" id="JAAYSM010000304">
    <property type="protein sequence ID" value="NLJ18960.1"/>
    <property type="molecule type" value="Genomic_DNA"/>
</dbReference>
<keyword evidence="5" id="KW-0680">Restriction system</keyword>
<evidence type="ECO:0000256" key="4">
    <source>
        <dbReference type="ARBA" id="ARBA00022691"/>
    </source>
</evidence>
<dbReference type="GO" id="GO:0003677">
    <property type="term" value="F:DNA binding"/>
    <property type="evidence" value="ECO:0007669"/>
    <property type="project" value="InterPro"/>
</dbReference>
<evidence type="ECO:0000256" key="1">
    <source>
        <dbReference type="ARBA" id="ARBA00006594"/>
    </source>
</evidence>
<keyword evidence="3 7" id="KW-0808">Transferase</keyword>
<accession>A0A7X8C5B5</accession>
<proteinExistence type="inferred from homology"/>
<dbReference type="SUPFAM" id="SSF53335">
    <property type="entry name" value="S-adenosyl-L-methionine-dependent methyltransferases"/>
    <property type="match status" value="1"/>
</dbReference>
<evidence type="ECO:0000313" key="7">
    <source>
        <dbReference type="EMBL" id="NLJ18960.1"/>
    </source>
</evidence>
<name>A0A7X8C5B5_9LACT</name>
<feature type="domain" description="DNA methylase N-4/N-6" evidence="6">
    <location>
        <begin position="103"/>
        <end position="435"/>
    </location>
</feature>
<dbReference type="GO" id="GO:0009307">
    <property type="term" value="P:DNA restriction-modification system"/>
    <property type="evidence" value="ECO:0007669"/>
    <property type="project" value="UniProtKB-KW"/>
</dbReference>
<comment type="similarity">
    <text evidence="1">Belongs to the N(4)/N(6)-methyltransferase family.</text>
</comment>
<comment type="caution">
    <text evidence="7">The sequence shown here is derived from an EMBL/GenBank/DDBJ whole genome shotgun (WGS) entry which is preliminary data.</text>
</comment>
<keyword evidence="2 7" id="KW-0489">Methyltransferase</keyword>
<evidence type="ECO:0000313" key="8">
    <source>
        <dbReference type="Proteomes" id="UP000541058"/>
    </source>
</evidence>
<dbReference type="InterPro" id="IPR002941">
    <property type="entry name" value="DNA_methylase_N4/N6"/>
</dbReference>